<dbReference type="Pfam" id="PF00248">
    <property type="entry name" value="Aldo_ket_red"/>
    <property type="match status" value="1"/>
</dbReference>
<dbReference type="PATRIC" id="fig|1140003.3.peg.621"/>
<dbReference type="STRING" id="1140003.OMY_00627"/>
<accession>S0KVI7</accession>
<dbReference type="FunFam" id="3.20.20.100:FF:000015">
    <property type="entry name" value="Oxidoreductase, aldo/keto reductase family"/>
    <property type="match status" value="1"/>
</dbReference>
<feature type="active site" description="Proton donor" evidence="4">
    <location>
        <position position="52"/>
    </location>
</feature>
<dbReference type="eggNOG" id="COG0656">
    <property type="taxonomic scope" value="Bacteria"/>
</dbReference>
<feature type="domain" description="NADP-dependent oxidoreductase" evidence="7">
    <location>
        <begin position="17"/>
        <end position="267"/>
    </location>
</feature>
<keyword evidence="2" id="KW-0521">NADP</keyword>
<evidence type="ECO:0000313" key="9">
    <source>
        <dbReference type="Proteomes" id="UP000015961"/>
    </source>
</evidence>
<dbReference type="PRINTS" id="PR00069">
    <property type="entry name" value="ALDKETRDTASE"/>
</dbReference>
<feature type="binding site" evidence="5">
    <location>
        <position position="110"/>
    </location>
    <ligand>
        <name>substrate</name>
    </ligand>
</feature>
<dbReference type="EMBL" id="ASWO01000001">
    <property type="protein sequence ID" value="EOT87564.1"/>
    <property type="molecule type" value="Genomic_DNA"/>
</dbReference>
<evidence type="ECO:0000313" key="8">
    <source>
        <dbReference type="EMBL" id="EOT87564.1"/>
    </source>
</evidence>
<dbReference type="Proteomes" id="UP000015961">
    <property type="component" value="Unassembled WGS sequence"/>
</dbReference>
<dbReference type="SUPFAM" id="SSF51430">
    <property type="entry name" value="NAD(P)-linked oxidoreductase"/>
    <property type="match status" value="1"/>
</dbReference>
<dbReference type="InterPro" id="IPR020471">
    <property type="entry name" value="AKR"/>
</dbReference>
<keyword evidence="9" id="KW-1185">Reference proteome</keyword>
<evidence type="ECO:0000256" key="3">
    <source>
        <dbReference type="ARBA" id="ARBA00023002"/>
    </source>
</evidence>
<dbReference type="AlphaFoldDB" id="S0KVI7"/>
<dbReference type="PROSITE" id="PS00798">
    <property type="entry name" value="ALDOKETO_REDUCTASE_1"/>
    <property type="match status" value="1"/>
</dbReference>
<evidence type="ECO:0000256" key="1">
    <source>
        <dbReference type="ARBA" id="ARBA00007905"/>
    </source>
</evidence>
<keyword evidence="3" id="KW-0560">Oxidoreductase</keyword>
<gene>
    <name evidence="8" type="ORF">I573_00620</name>
</gene>
<reference evidence="8 9" key="1">
    <citation type="submission" date="2013-03" db="EMBL/GenBank/DDBJ databases">
        <title>The Genome Sequence of Enterococcus sulfureus ATCC_49903 (PacBio/Illumina hybrid assembly).</title>
        <authorList>
            <consortium name="The Broad Institute Genomics Platform"/>
            <consortium name="The Broad Institute Genome Sequencing Center for Infectious Disease"/>
            <person name="Earl A."/>
            <person name="Russ C."/>
            <person name="Gilmore M."/>
            <person name="Surin D."/>
            <person name="Walker B."/>
            <person name="Young S."/>
            <person name="Zeng Q."/>
            <person name="Gargeya S."/>
            <person name="Fitzgerald M."/>
            <person name="Haas B."/>
            <person name="Abouelleil A."/>
            <person name="Allen A.W."/>
            <person name="Alvarado L."/>
            <person name="Arachchi H.M."/>
            <person name="Berlin A.M."/>
            <person name="Chapman S.B."/>
            <person name="Gainer-Dewar J."/>
            <person name="Goldberg J."/>
            <person name="Griggs A."/>
            <person name="Gujja S."/>
            <person name="Hansen M."/>
            <person name="Howarth C."/>
            <person name="Imamovic A."/>
            <person name="Ireland A."/>
            <person name="Larimer J."/>
            <person name="McCowan C."/>
            <person name="Murphy C."/>
            <person name="Pearson M."/>
            <person name="Poon T.W."/>
            <person name="Priest M."/>
            <person name="Roberts A."/>
            <person name="Saif S."/>
            <person name="Shea T."/>
            <person name="Sisk P."/>
            <person name="Sykes S."/>
            <person name="Wortman J."/>
            <person name="Nusbaum C."/>
            <person name="Birren B."/>
        </authorList>
    </citation>
    <scope>NUCLEOTIDE SEQUENCE [LARGE SCALE GENOMIC DNA]</scope>
    <source>
        <strain evidence="8 9">ATCC 49903</strain>
    </source>
</reference>
<dbReference type="RefSeq" id="WP_016185118.1">
    <property type="nucleotide sequence ID" value="NZ_ASWO01000001.1"/>
</dbReference>
<dbReference type="PROSITE" id="PS00062">
    <property type="entry name" value="ALDOKETO_REDUCTASE_2"/>
    <property type="match status" value="1"/>
</dbReference>
<comment type="caution">
    <text evidence="8">The sequence shown here is derived from an EMBL/GenBank/DDBJ whole genome shotgun (WGS) entry which is preliminary data.</text>
</comment>
<organism evidence="8 9">
    <name type="scientific">Enterococcus sulfureus ATCC 49903</name>
    <dbReference type="NCBI Taxonomy" id="1140003"/>
    <lineage>
        <taxon>Bacteria</taxon>
        <taxon>Bacillati</taxon>
        <taxon>Bacillota</taxon>
        <taxon>Bacilli</taxon>
        <taxon>Lactobacillales</taxon>
        <taxon>Enterococcaceae</taxon>
        <taxon>Enterococcus</taxon>
    </lineage>
</organism>
<dbReference type="InterPro" id="IPR023210">
    <property type="entry name" value="NADP_OxRdtase_dom"/>
</dbReference>
<dbReference type="Gene3D" id="3.20.20.100">
    <property type="entry name" value="NADP-dependent oxidoreductase domain"/>
    <property type="match status" value="1"/>
</dbReference>
<dbReference type="CDD" id="cd19071">
    <property type="entry name" value="AKR_AKR1-5-like"/>
    <property type="match status" value="1"/>
</dbReference>
<feature type="site" description="Lowers pKa of active site Tyr" evidence="6">
    <location>
        <position position="77"/>
    </location>
</feature>
<comment type="similarity">
    <text evidence="1">Belongs to the aldo/keto reductase family.</text>
</comment>
<proteinExistence type="inferred from homology"/>
<evidence type="ECO:0000256" key="5">
    <source>
        <dbReference type="PIRSR" id="PIRSR000097-2"/>
    </source>
</evidence>
<evidence type="ECO:0000256" key="4">
    <source>
        <dbReference type="PIRSR" id="PIRSR000097-1"/>
    </source>
</evidence>
<dbReference type="PANTHER" id="PTHR43827">
    <property type="entry name" value="2,5-DIKETO-D-GLUCONIC ACID REDUCTASE"/>
    <property type="match status" value="1"/>
</dbReference>
<dbReference type="InterPro" id="IPR018170">
    <property type="entry name" value="Aldo/ket_reductase_CS"/>
</dbReference>
<protein>
    <submittedName>
        <fullName evidence="8">Oxidoreductase, aldo/keto reductase</fullName>
    </submittedName>
</protein>
<dbReference type="InterPro" id="IPR036812">
    <property type="entry name" value="NAD(P)_OxRdtase_dom_sf"/>
</dbReference>
<evidence type="ECO:0000256" key="2">
    <source>
        <dbReference type="ARBA" id="ARBA00022857"/>
    </source>
</evidence>
<dbReference type="PANTHER" id="PTHR43827:SF3">
    <property type="entry name" value="NADP-DEPENDENT OXIDOREDUCTASE DOMAIN-CONTAINING PROTEIN"/>
    <property type="match status" value="1"/>
</dbReference>
<sequence length="282" mass="31570">MSLTTAYTLANGVNIPKVGFGTWQTPDGQVAVDSVKEALKIGYRHIDTAQGYKNEGSVGQGIKESGVARSDIFLTTKVWNSNHSYDLAKASIENSLKELDTDYIDLLLIHWPNPVEFRDHWEEANAETWRAMEEFYEAGKIKALGVSNFRPHHLDALLKNAKVKPVVNQIFLAPGELMEETVAYCKEHDILLEAYSPLGTGKIFEVKEMQELAEKYGKTIAQIALRWSLQHDFLPLPKSVTPSRILENSEIFDFELSNEDMAIIDGLDGVVGKAKNPDEAEF</sequence>
<dbReference type="PIRSF" id="PIRSF000097">
    <property type="entry name" value="AKR"/>
    <property type="match status" value="1"/>
</dbReference>
<evidence type="ECO:0000256" key="6">
    <source>
        <dbReference type="PIRSR" id="PIRSR000097-3"/>
    </source>
</evidence>
<name>S0KVI7_9ENTE</name>
<dbReference type="PROSITE" id="PS00063">
    <property type="entry name" value="ALDOKETO_REDUCTASE_3"/>
    <property type="match status" value="1"/>
</dbReference>
<evidence type="ECO:0000259" key="7">
    <source>
        <dbReference type="Pfam" id="PF00248"/>
    </source>
</evidence>
<dbReference type="OrthoDB" id="9804790at2"/>
<dbReference type="GO" id="GO:0016616">
    <property type="term" value="F:oxidoreductase activity, acting on the CH-OH group of donors, NAD or NADP as acceptor"/>
    <property type="evidence" value="ECO:0007669"/>
    <property type="project" value="UniProtKB-ARBA"/>
</dbReference>